<dbReference type="FunFam" id="1.10.3470.10:FF:000001">
    <property type="entry name" value="Vitamin B12 ABC transporter permease BtuC"/>
    <property type="match status" value="1"/>
</dbReference>
<comment type="subcellular location">
    <subcellularLocation>
        <location evidence="1">Cell membrane</location>
        <topology evidence="1">Multi-pass membrane protein</topology>
    </subcellularLocation>
</comment>
<feature type="transmembrane region" description="Helical" evidence="8">
    <location>
        <begin position="121"/>
        <end position="140"/>
    </location>
</feature>
<dbReference type="SUPFAM" id="SSF81345">
    <property type="entry name" value="ABC transporter involved in vitamin B12 uptake, BtuC"/>
    <property type="match status" value="1"/>
</dbReference>
<feature type="transmembrane region" description="Helical" evidence="8">
    <location>
        <begin position="12"/>
        <end position="33"/>
    </location>
</feature>
<feature type="transmembrane region" description="Helical" evidence="8">
    <location>
        <begin position="238"/>
        <end position="266"/>
    </location>
</feature>
<dbReference type="EMBL" id="RXGA01000002">
    <property type="protein sequence ID" value="RWX73637.1"/>
    <property type="molecule type" value="Genomic_DNA"/>
</dbReference>
<proteinExistence type="inferred from homology"/>
<dbReference type="Proteomes" id="UP000288215">
    <property type="component" value="Unassembled WGS sequence"/>
</dbReference>
<dbReference type="InterPro" id="IPR000522">
    <property type="entry name" value="ABC_transptr_permease_BtuC"/>
</dbReference>
<dbReference type="PANTHER" id="PTHR30472">
    <property type="entry name" value="FERRIC ENTEROBACTIN TRANSPORT SYSTEM PERMEASE PROTEIN"/>
    <property type="match status" value="1"/>
</dbReference>
<keyword evidence="3" id="KW-0813">Transport</keyword>
<feature type="transmembrane region" description="Helical" evidence="8">
    <location>
        <begin position="97"/>
        <end position="115"/>
    </location>
</feature>
<dbReference type="GO" id="GO:0005886">
    <property type="term" value="C:plasma membrane"/>
    <property type="evidence" value="ECO:0007669"/>
    <property type="project" value="UniProtKB-SubCell"/>
</dbReference>
<feature type="transmembrane region" description="Helical" evidence="8">
    <location>
        <begin position="152"/>
        <end position="174"/>
    </location>
</feature>
<evidence type="ECO:0000256" key="7">
    <source>
        <dbReference type="ARBA" id="ARBA00023136"/>
    </source>
</evidence>
<feature type="transmembrane region" description="Helical" evidence="8">
    <location>
        <begin position="313"/>
        <end position="330"/>
    </location>
</feature>
<keyword evidence="4" id="KW-1003">Cell membrane</keyword>
<comment type="similarity">
    <text evidence="2">Belongs to the binding-protein-dependent transport system permease family. FecCD subfamily.</text>
</comment>
<keyword evidence="6 8" id="KW-1133">Transmembrane helix</keyword>
<evidence type="ECO:0000256" key="8">
    <source>
        <dbReference type="SAM" id="Phobius"/>
    </source>
</evidence>
<evidence type="ECO:0000256" key="2">
    <source>
        <dbReference type="ARBA" id="ARBA00007935"/>
    </source>
</evidence>
<evidence type="ECO:0008006" key="11">
    <source>
        <dbReference type="Google" id="ProtNLM"/>
    </source>
</evidence>
<evidence type="ECO:0000313" key="10">
    <source>
        <dbReference type="Proteomes" id="UP000288215"/>
    </source>
</evidence>
<dbReference type="GO" id="GO:0022857">
    <property type="term" value="F:transmembrane transporter activity"/>
    <property type="evidence" value="ECO:0007669"/>
    <property type="project" value="InterPro"/>
</dbReference>
<dbReference type="Pfam" id="PF01032">
    <property type="entry name" value="FecCD"/>
    <property type="match status" value="1"/>
</dbReference>
<evidence type="ECO:0000313" key="9">
    <source>
        <dbReference type="EMBL" id="RWX73637.1"/>
    </source>
</evidence>
<dbReference type="Gene3D" id="1.10.3470.10">
    <property type="entry name" value="ABC transporter involved in vitamin B12 uptake, BtuC"/>
    <property type="match status" value="1"/>
</dbReference>
<evidence type="ECO:0000256" key="1">
    <source>
        <dbReference type="ARBA" id="ARBA00004651"/>
    </source>
</evidence>
<gene>
    <name evidence="9" type="ORF">Metus_0416</name>
</gene>
<keyword evidence="7 8" id="KW-0472">Membrane</keyword>
<evidence type="ECO:0000256" key="6">
    <source>
        <dbReference type="ARBA" id="ARBA00022989"/>
    </source>
</evidence>
<evidence type="ECO:0000256" key="5">
    <source>
        <dbReference type="ARBA" id="ARBA00022692"/>
    </source>
</evidence>
<organism evidence="9 10">
    <name type="scientific">Methanosuratincola subterraneus</name>
    <dbReference type="NCBI Taxonomy" id="2593994"/>
    <lineage>
        <taxon>Archaea</taxon>
        <taxon>Thermoproteota</taxon>
        <taxon>Methanosuratincolia</taxon>
        <taxon>Candidatus Methanomethylicales</taxon>
        <taxon>Candidatus Methanomethylicaceae</taxon>
        <taxon>Candidatus Methanosuratincola (ex Vanwonterghem et al. 2016)</taxon>
    </lineage>
</organism>
<evidence type="ECO:0000256" key="4">
    <source>
        <dbReference type="ARBA" id="ARBA00022475"/>
    </source>
</evidence>
<reference evidence="9 10" key="1">
    <citation type="submission" date="2018-12" db="EMBL/GenBank/DDBJ databases">
        <title>The complete genome of the methanogenic archaea of the candidate phylum Verstraetearchaeota, obtained from the metagenome of underground thermal water.</title>
        <authorList>
            <person name="Kadnikov V.V."/>
            <person name="Mardanov A.V."/>
            <person name="Beletsky A.V."/>
            <person name="Karnachuk O.V."/>
            <person name="Ravin N.V."/>
        </authorList>
    </citation>
    <scope>NUCLEOTIDE SEQUENCE [LARGE SCALE GENOMIC DNA]</scope>
    <source>
        <strain evidence="9">Ch88</strain>
    </source>
</reference>
<feature type="transmembrane region" description="Helical" evidence="8">
    <location>
        <begin position="281"/>
        <end position="301"/>
    </location>
</feature>
<evidence type="ECO:0000256" key="3">
    <source>
        <dbReference type="ARBA" id="ARBA00022448"/>
    </source>
</evidence>
<dbReference type="InterPro" id="IPR037294">
    <property type="entry name" value="ABC_BtuC-like"/>
</dbReference>
<accession>A0A3S3S826</accession>
<name>A0A3S3S826_METS7</name>
<keyword evidence="5 8" id="KW-0812">Transmembrane</keyword>
<protein>
    <recommendedName>
        <fullName evidence="11">Iron ABC transporter permease</fullName>
    </recommendedName>
</protein>
<sequence>MHAQPVNKRLRLSLYVITLSIFFSLAFMISVMIGTMQLSPFEVADSIINPNSDPVARSIVLGYRIPRILFASLTGFVLGVSGGVIQTLTRNPLADPYITGMSSGAALGAAIAFVVPFLPYYAVPIMAFLGGVSMLLLSIFLAKKAGAGPIGFILAGVAVGTFASAILMVVLALASEKSHGILYWLFGSFSTSTWGDLQTASAVSMPAIIFALYKARDLNILLLGEEHAAQLGIDSRRLWLLMLLLSSLAVSACVSFCGIIGFIGLVAPHMVRLTIGSDNRFVLPLAGFTGSLLIVIADNIVRNPLNPIAEMPVGSVTSMIGVPFFVYLLIKKGKSFGM</sequence>
<dbReference type="AlphaFoldDB" id="A0A3S3S826"/>
<dbReference type="CDD" id="cd06550">
    <property type="entry name" value="TM_ABC_iron-siderophores_like"/>
    <property type="match status" value="1"/>
</dbReference>
<comment type="caution">
    <text evidence="9">The sequence shown here is derived from an EMBL/GenBank/DDBJ whole genome shotgun (WGS) entry which is preliminary data.</text>
</comment>
<dbReference type="PANTHER" id="PTHR30472:SF25">
    <property type="entry name" value="ABC TRANSPORTER PERMEASE PROTEIN MJ0876-RELATED"/>
    <property type="match status" value="1"/>
</dbReference>
<feature type="transmembrane region" description="Helical" evidence="8">
    <location>
        <begin position="68"/>
        <end position="85"/>
    </location>
</feature>